<protein>
    <submittedName>
        <fullName evidence="2">Uncharacterized protein</fullName>
    </submittedName>
</protein>
<sequence>MKMVVKACSLYHPPKTKFALVGSVGCGDFSPLLIVSGVTSVPPCELKERVKVVADAGWSSEIGAQPDRTEKIQKSKTTGKALKE</sequence>
<proteinExistence type="predicted"/>
<feature type="region of interest" description="Disordered" evidence="1">
    <location>
        <begin position="64"/>
        <end position="84"/>
    </location>
</feature>
<gene>
    <name evidence="2" type="ORF">P0082_04405</name>
</gene>
<dbReference type="RefSeq" id="WP_326928315.1">
    <property type="nucleotide sequence ID" value="NZ_CP123443.1"/>
</dbReference>
<dbReference type="Proteomes" id="UP001228690">
    <property type="component" value="Chromosome"/>
</dbReference>
<accession>A0ABY8MLP6</accession>
<evidence type="ECO:0000313" key="2">
    <source>
        <dbReference type="EMBL" id="WGK70108.1"/>
    </source>
</evidence>
<dbReference type="EMBL" id="CP123443">
    <property type="protein sequence ID" value="WGK70108.1"/>
    <property type="molecule type" value="Genomic_DNA"/>
</dbReference>
<evidence type="ECO:0000313" key="3">
    <source>
        <dbReference type="Proteomes" id="UP001228690"/>
    </source>
</evidence>
<evidence type="ECO:0000256" key="1">
    <source>
        <dbReference type="SAM" id="MobiDB-lite"/>
    </source>
</evidence>
<keyword evidence="3" id="KW-1185">Reference proteome</keyword>
<organism evidence="2 3">
    <name type="scientific">Candidatus Haliotispira prima</name>
    <dbReference type="NCBI Taxonomy" id="3034016"/>
    <lineage>
        <taxon>Bacteria</taxon>
        <taxon>Pseudomonadati</taxon>
        <taxon>Spirochaetota</taxon>
        <taxon>Spirochaetia</taxon>
        <taxon>Spirochaetales</taxon>
        <taxon>Spirochaetaceae</taxon>
        <taxon>Candidatus Haliotispira</taxon>
    </lineage>
</organism>
<reference evidence="2 3" key="1">
    <citation type="submission" date="2023-04" db="EMBL/GenBank/DDBJ databases">
        <title>Spirochaete genome identified in red abalone sample constitutes a novel genus.</title>
        <authorList>
            <person name="Sharma S.P."/>
            <person name="Purcell C.M."/>
            <person name="Hyde J.R."/>
            <person name="Severin A.J."/>
        </authorList>
    </citation>
    <scope>NUCLEOTIDE SEQUENCE [LARGE SCALE GENOMIC DNA]</scope>
    <source>
        <strain evidence="2 3">SP-2023</strain>
    </source>
</reference>
<name>A0ABY8MLP6_9SPIO</name>